<evidence type="ECO:0000313" key="2">
    <source>
        <dbReference type="EMBL" id="GAW25823.1"/>
    </source>
</evidence>
<dbReference type="AlphaFoldDB" id="A0A1S8A6Z6"/>
<dbReference type="EMBL" id="DF977458">
    <property type="protein sequence ID" value="GAW25823.1"/>
    <property type="molecule type" value="Genomic_DNA"/>
</dbReference>
<accession>A0A1S8A6Z6</accession>
<evidence type="ECO:0000313" key="3">
    <source>
        <dbReference type="Proteomes" id="UP000054516"/>
    </source>
</evidence>
<keyword evidence="3" id="KW-1185">Reference proteome</keyword>
<dbReference type="Proteomes" id="UP000054516">
    <property type="component" value="Unassembled WGS sequence"/>
</dbReference>
<sequence length="60" mass="6725">MCVPSDWRRQGRNRGIDKIDKKQEAGRQLTINNNNGDGNGNGNDNSNGNDQEGFKSRDYV</sequence>
<organism evidence="2">
    <name type="scientific">Rosellinia necatrix</name>
    <name type="common">White root-rot fungus</name>
    <dbReference type="NCBI Taxonomy" id="77044"/>
    <lineage>
        <taxon>Eukaryota</taxon>
        <taxon>Fungi</taxon>
        <taxon>Dikarya</taxon>
        <taxon>Ascomycota</taxon>
        <taxon>Pezizomycotina</taxon>
        <taxon>Sordariomycetes</taxon>
        <taxon>Xylariomycetidae</taxon>
        <taxon>Xylariales</taxon>
        <taxon>Xylariaceae</taxon>
        <taxon>Rosellinia</taxon>
    </lineage>
</organism>
<feature type="compositionally biased region" description="Low complexity" evidence="1">
    <location>
        <begin position="32"/>
        <end position="50"/>
    </location>
</feature>
<evidence type="ECO:0000256" key="1">
    <source>
        <dbReference type="SAM" id="MobiDB-lite"/>
    </source>
</evidence>
<feature type="compositionally biased region" description="Basic and acidic residues" evidence="1">
    <location>
        <begin position="1"/>
        <end position="25"/>
    </location>
</feature>
<protein>
    <submittedName>
        <fullName evidence="2">Uncharacterized protein</fullName>
    </submittedName>
</protein>
<reference evidence="2" key="1">
    <citation type="submission" date="2016-03" db="EMBL/GenBank/DDBJ databases">
        <title>Draft genome sequence of Rosellinia necatrix.</title>
        <authorList>
            <person name="Kanematsu S."/>
        </authorList>
    </citation>
    <scope>NUCLEOTIDE SEQUENCE [LARGE SCALE GENOMIC DNA]</scope>
    <source>
        <strain evidence="2">W97</strain>
    </source>
</reference>
<feature type="region of interest" description="Disordered" evidence="1">
    <location>
        <begin position="1"/>
        <end position="60"/>
    </location>
</feature>
<proteinExistence type="predicted"/>
<name>A0A1S8A6Z6_ROSNE</name>
<gene>
    <name evidence="2" type="ORF">SAMD00023353_1302590</name>
</gene>